<keyword evidence="7" id="KW-0378">Hydrolase</keyword>
<comment type="subcellular location">
    <subcellularLocation>
        <location evidence="1">Cell membrane</location>
        <topology evidence="1">Multi-pass membrane protein</topology>
    </subcellularLocation>
</comment>
<evidence type="ECO:0000256" key="10">
    <source>
        <dbReference type="ARBA" id="ARBA00032707"/>
    </source>
</evidence>
<evidence type="ECO:0000256" key="1">
    <source>
        <dbReference type="ARBA" id="ARBA00004651"/>
    </source>
</evidence>
<evidence type="ECO:0000256" key="11">
    <source>
        <dbReference type="ARBA" id="ARBA00047594"/>
    </source>
</evidence>
<protein>
    <recommendedName>
        <fullName evidence="4">Undecaprenyl-diphosphatase</fullName>
        <ecNumber evidence="3">3.6.1.27</ecNumber>
    </recommendedName>
    <alternativeName>
        <fullName evidence="10">Undecaprenyl pyrophosphate phosphatase</fullName>
    </alternativeName>
</protein>
<feature type="transmembrane region" description="Helical" evidence="12">
    <location>
        <begin position="233"/>
        <end position="254"/>
    </location>
</feature>
<accession>A0A382J000</accession>
<evidence type="ECO:0000256" key="2">
    <source>
        <dbReference type="ARBA" id="ARBA00010621"/>
    </source>
</evidence>
<keyword evidence="6 12" id="KW-0812">Transmembrane</keyword>
<dbReference type="PANTHER" id="PTHR30622:SF4">
    <property type="entry name" value="UNDECAPRENYL-DIPHOSPHATASE"/>
    <property type="match status" value="1"/>
</dbReference>
<evidence type="ECO:0000256" key="5">
    <source>
        <dbReference type="ARBA" id="ARBA00022475"/>
    </source>
</evidence>
<proteinExistence type="inferred from homology"/>
<evidence type="ECO:0000313" key="13">
    <source>
        <dbReference type="EMBL" id="SVC04181.1"/>
    </source>
</evidence>
<feature type="transmembrane region" description="Helical" evidence="12">
    <location>
        <begin position="206"/>
        <end position="227"/>
    </location>
</feature>
<evidence type="ECO:0000256" key="3">
    <source>
        <dbReference type="ARBA" id="ARBA00012374"/>
    </source>
</evidence>
<evidence type="ECO:0000256" key="9">
    <source>
        <dbReference type="ARBA" id="ARBA00023136"/>
    </source>
</evidence>
<reference evidence="13" key="1">
    <citation type="submission" date="2018-05" db="EMBL/GenBank/DDBJ databases">
        <authorList>
            <person name="Lanie J.A."/>
            <person name="Ng W.-L."/>
            <person name="Kazmierczak K.M."/>
            <person name="Andrzejewski T.M."/>
            <person name="Davidsen T.M."/>
            <person name="Wayne K.J."/>
            <person name="Tettelin H."/>
            <person name="Glass J.I."/>
            <person name="Rusch D."/>
            <person name="Podicherti R."/>
            <person name="Tsui H.-C.T."/>
            <person name="Winkler M.E."/>
        </authorList>
    </citation>
    <scope>NUCLEOTIDE SEQUENCE</scope>
</reference>
<feature type="transmembrane region" description="Helical" evidence="12">
    <location>
        <begin position="104"/>
        <end position="122"/>
    </location>
</feature>
<feature type="transmembrane region" description="Helical" evidence="12">
    <location>
        <begin position="74"/>
        <end position="92"/>
    </location>
</feature>
<sequence>MISNFFEIFILSIIQGVSEFLPISSAAHLIVASNIYEFKTQSLLIDISLHLGSLLAILFYFKEDIFDLNKNKNLFYKIAIGTIPLILFGYLLYSTDIIHQLRNIKVVAWATFFFGILIYIADKNKFIKKIDSDLNIKSILIIGLFQILALIPGVSRAGITITAGRILGFDRIDSTKISFYLSIPALMGASALGIKDLLKENIEFNFLVLIGIFLSFSFSFLTIKFFLKFVKTFSLNVFVAYRIFLATILFYIIYF</sequence>
<dbReference type="GO" id="GO:0005886">
    <property type="term" value="C:plasma membrane"/>
    <property type="evidence" value="ECO:0007669"/>
    <property type="project" value="UniProtKB-SubCell"/>
</dbReference>
<dbReference type="PANTHER" id="PTHR30622">
    <property type="entry name" value="UNDECAPRENYL-DIPHOSPHATASE"/>
    <property type="match status" value="1"/>
</dbReference>
<feature type="transmembrane region" description="Helical" evidence="12">
    <location>
        <begin position="177"/>
        <end position="194"/>
    </location>
</feature>
<evidence type="ECO:0000256" key="8">
    <source>
        <dbReference type="ARBA" id="ARBA00022989"/>
    </source>
</evidence>
<dbReference type="InterPro" id="IPR003824">
    <property type="entry name" value="UppP"/>
</dbReference>
<dbReference type="EC" id="3.6.1.27" evidence="3"/>
<feature type="transmembrane region" description="Helical" evidence="12">
    <location>
        <begin position="9"/>
        <end position="31"/>
    </location>
</feature>
<keyword evidence="8 12" id="KW-1133">Transmembrane helix</keyword>
<gene>
    <name evidence="13" type="ORF">METZ01_LOCUS257035</name>
</gene>
<keyword evidence="5" id="KW-1003">Cell membrane</keyword>
<dbReference type="Pfam" id="PF02673">
    <property type="entry name" value="BacA"/>
    <property type="match status" value="1"/>
</dbReference>
<dbReference type="HAMAP" id="MF_01006">
    <property type="entry name" value="Undec_diphosphatase"/>
    <property type="match status" value="1"/>
</dbReference>
<comment type="catalytic activity">
    <reaction evidence="11">
        <text>di-trans,octa-cis-undecaprenyl diphosphate + H2O = di-trans,octa-cis-undecaprenyl phosphate + phosphate + H(+)</text>
        <dbReference type="Rhea" id="RHEA:28094"/>
        <dbReference type="ChEBI" id="CHEBI:15377"/>
        <dbReference type="ChEBI" id="CHEBI:15378"/>
        <dbReference type="ChEBI" id="CHEBI:43474"/>
        <dbReference type="ChEBI" id="CHEBI:58405"/>
        <dbReference type="ChEBI" id="CHEBI:60392"/>
        <dbReference type="EC" id="3.6.1.27"/>
    </reaction>
</comment>
<feature type="transmembrane region" description="Helical" evidence="12">
    <location>
        <begin position="134"/>
        <end position="157"/>
    </location>
</feature>
<evidence type="ECO:0000256" key="7">
    <source>
        <dbReference type="ARBA" id="ARBA00022801"/>
    </source>
</evidence>
<evidence type="ECO:0000256" key="4">
    <source>
        <dbReference type="ARBA" id="ARBA00021581"/>
    </source>
</evidence>
<organism evidence="13">
    <name type="scientific">marine metagenome</name>
    <dbReference type="NCBI Taxonomy" id="408172"/>
    <lineage>
        <taxon>unclassified sequences</taxon>
        <taxon>metagenomes</taxon>
        <taxon>ecological metagenomes</taxon>
    </lineage>
</organism>
<keyword evidence="9 12" id="KW-0472">Membrane</keyword>
<name>A0A382J000_9ZZZZ</name>
<evidence type="ECO:0000256" key="12">
    <source>
        <dbReference type="SAM" id="Phobius"/>
    </source>
</evidence>
<dbReference type="AlphaFoldDB" id="A0A382J000"/>
<dbReference type="GO" id="GO:0050380">
    <property type="term" value="F:undecaprenyl-diphosphatase activity"/>
    <property type="evidence" value="ECO:0007669"/>
    <property type="project" value="UniProtKB-EC"/>
</dbReference>
<comment type="similarity">
    <text evidence="2">Belongs to the UppP family.</text>
</comment>
<evidence type="ECO:0000256" key="6">
    <source>
        <dbReference type="ARBA" id="ARBA00022692"/>
    </source>
</evidence>
<feature type="transmembrane region" description="Helical" evidence="12">
    <location>
        <begin position="43"/>
        <end position="62"/>
    </location>
</feature>
<dbReference type="EMBL" id="UINC01070209">
    <property type="protein sequence ID" value="SVC04181.1"/>
    <property type="molecule type" value="Genomic_DNA"/>
</dbReference>